<dbReference type="InterPro" id="IPR011335">
    <property type="entry name" value="Restrct_endonuc-II-like"/>
</dbReference>
<dbReference type="CDD" id="cd22366">
    <property type="entry name" value="XisH-like"/>
    <property type="match status" value="1"/>
</dbReference>
<evidence type="ECO:0000313" key="1">
    <source>
        <dbReference type="EMBL" id="MBW4669712.1"/>
    </source>
</evidence>
<reference evidence="1" key="1">
    <citation type="submission" date="2021-05" db="EMBL/GenBank/DDBJ databases">
        <authorList>
            <person name="Pietrasiak N."/>
            <person name="Ward R."/>
            <person name="Stajich J.E."/>
            <person name="Kurbessoian T."/>
        </authorList>
    </citation>
    <scope>NUCLEOTIDE SEQUENCE</scope>
    <source>
        <strain evidence="1">GSE-NOS-MK-12-04C</strain>
    </source>
</reference>
<comment type="caution">
    <text evidence="1">The sequence shown here is derived from an EMBL/GenBank/DDBJ whole genome shotgun (WGS) entry which is preliminary data.</text>
</comment>
<dbReference type="SUPFAM" id="SSF52980">
    <property type="entry name" value="Restriction endonuclease-like"/>
    <property type="match status" value="1"/>
</dbReference>
<dbReference type="Gene3D" id="3.40.1350.10">
    <property type="match status" value="1"/>
</dbReference>
<name>A0A951QRL8_9CYAN</name>
<dbReference type="Proteomes" id="UP000729701">
    <property type="component" value="Unassembled WGS sequence"/>
</dbReference>
<evidence type="ECO:0000313" key="2">
    <source>
        <dbReference type="Proteomes" id="UP000729701"/>
    </source>
</evidence>
<dbReference type="AlphaFoldDB" id="A0A951QRL8"/>
<proteinExistence type="predicted"/>
<organism evidence="1 2">
    <name type="scientific">Cyanomargarita calcarea GSE-NOS-MK-12-04C</name>
    <dbReference type="NCBI Taxonomy" id="2839659"/>
    <lineage>
        <taxon>Bacteria</taxon>
        <taxon>Bacillati</taxon>
        <taxon>Cyanobacteriota</taxon>
        <taxon>Cyanophyceae</taxon>
        <taxon>Nostocales</taxon>
        <taxon>Cyanomargaritaceae</taxon>
        <taxon>Cyanomargarita</taxon>
    </lineage>
</organism>
<reference evidence="1" key="2">
    <citation type="journal article" date="2022" name="Microbiol. Resour. Announc.">
        <title>Metagenome Sequencing to Explore Phylogenomics of Terrestrial Cyanobacteria.</title>
        <authorList>
            <person name="Ward R.D."/>
            <person name="Stajich J.E."/>
            <person name="Johansen J.R."/>
            <person name="Huntemann M."/>
            <person name="Clum A."/>
            <person name="Foster B."/>
            <person name="Foster B."/>
            <person name="Roux S."/>
            <person name="Palaniappan K."/>
            <person name="Varghese N."/>
            <person name="Mukherjee S."/>
            <person name="Reddy T.B.K."/>
            <person name="Daum C."/>
            <person name="Copeland A."/>
            <person name="Chen I.A."/>
            <person name="Ivanova N.N."/>
            <person name="Kyrpides N.C."/>
            <person name="Shapiro N."/>
            <person name="Eloe-Fadrosh E.A."/>
            <person name="Pietrasiak N."/>
        </authorList>
    </citation>
    <scope>NUCLEOTIDE SEQUENCE</scope>
    <source>
        <strain evidence="1">GSE-NOS-MK-12-04C</strain>
    </source>
</reference>
<gene>
    <name evidence="1" type="ORF">KME60_20425</name>
</gene>
<protein>
    <submittedName>
        <fullName evidence="1">XisH family protein</fullName>
    </submittedName>
</protein>
<dbReference type="Pfam" id="PF08814">
    <property type="entry name" value="XisH"/>
    <property type="match status" value="1"/>
</dbReference>
<dbReference type="InterPro" id="IPR011856">
    <property type="entry name" value="tRNA_endonuc-like_dom_sf"/>
</dbReference>
<sequence>MPAKDIYHDAVKNALIKDGWTITADPYPIKYEEVKLFADIAGEKTIAANRQEKQIVVEIKSFLSRSPMRDFETALGQYLIYKAFLSVEHPEQQLYLAIGQKIYADFFQKVAIQFVLVKYHVSLIIVDLDKEEIMQWTS</sequence>
<dbReference type="InterPro" id="IPR014919">
    <property type="entry name" value="XisH"/>
</dbReference>
<dbReference type="GO" id="GO:0003676">
    <property type="term" value="F:nucleic acid binding"/>
    <property type="evidence" value="ECO:0007669"/>
    <property type="project" value="InterPro"/>
</dbReference>
<accession>A0A951QRL8</accession>
<dbReference type="EMBL" id="JAHHGZ010000023">
    <property type="protein sequence ID" value="MBW4669712.1"/>
    <property type="molecule type" value="Genomic_DNA"/>
</dbReference>